<keyword evidence="2" id="KW-1185">Reference proteome</keyword>
<dbReference type="EMBL" id="CT868644">
    <property type="protein sequence ID" value="CAK87953.1"/>
    <property type="molecule type" value="Genomic_DNA"/>
</dbReference>
<accession>A0DY36</accession>
<reference evidence="1 2" key="1">
    <citation type="journal article" date="2006" name="Nature">
        <title>Global trends of whole-genome duplications revealed by the ciliate Paramecium tetraurelia.</title>
        <authorList>
            <consortium name="Genoscope"/>
            <person name="Aury J.-M."/>
            <person name="Jaillon O."/>
            <person name="Duret L."/>
            <person name="Noel B."/>
            <person name="Jubin C."/>
            <person name="Porcel B.M."/>
            <person name="Segurens B."/>
            <person name="Daubin V."/>
            <person name="Anthouard V."/>
            <person name="Aiach N."/>
            <person name="Arnaiz O."/>
            <person name="Billaut A."/>
            <person name="Beisson J."/>
            <person name="Blanc I."/>
            <person name="Bouhouche K."/>
            <person name="Camara F."/>
            <person name="Duharcourt S."/>
            <person name="Guigo R."/>
            <person name="Gogendeau D."/>
            <person name="Katinka M."/>
            <person name="Keller A.-M."/>
            <person name="Kissmehl R."/>
            <person name="Klotz C."/>
            <person name="Koll F."/>
            <person name="Le Moue A."/>
            <person name="Lepere C."/>
            <person name="Malinsky S."/>
            <person name="Nowacki M."/>
            <person name="Nowak J.K."/>
            <person name="Plattner H."/>
            <person name="Poulain J."/>
            <person name="Ruiz F."/>
            <person name="Serrano V."/>
            <person name="Zagulski M."/>
            <person name="Dessen P."/>
            <person name="Betermier M."/>
            <person name="Weissenbach J."/>
            <person name="Scarpelli C."/>
            <person name="Schachter V."/>
            <person name="Sperling L."/>
            <person name="Meyer E."/>
            <person name="Cohen J."/>
            <person name="Wincker P."/>
        </authorList>
    </citation>
    <scope>NUCLEOTIDE SEQUENCE [LARGE SCALE GENOMIC DNA]</scope>
    <source>
        <strain evidence="1 2">Stock d4-2</strain>
    </source>
</reference>
<protein>
    <recommendedName>
        <fullName evidence="3">Transmembrane protein</fullName>
    </recommendedName>
</protein>
<name>A0DY36_PARTE</name>
<dbReference type="InParanoid" id="A0DY36"/>
<evidence type="ECO:0008006" key="3">
    <source>
        <dbReference type="Google" id="ProtNLM"/>
    </source>
</evidence>
<sequence length="78" mass="9952">MEIIKWKEYFLYFFNRCQNEYMLFMIIIIVKFIYQQQKLSLQQNHVAFFKLKQSKVLNHHLYKLNFKYHHLEFILLKF</sequence>
<dbReference type="GeneID" id="5041135"/>
<gene>
    <name evidence="1" type="ORF">GSPATT00039835001</name>
</gene>
<organism evidence="1 2">
    <name type="scientific">Paramecium tetraurelia</name>
    <dbReference type="NCBI Taxonomy" id="5888"/>
    <lineage>
        <taxon>Eukaryota</taxon>
        <taxon>Sar</taxon>
        <taxon>Alveolata</taxon>
        <taxon>Ciliophora</taxon>
        <taxon>Intramacronucleata</taxon>
        <taxon>Oligohymenophorea</taxon>
        <taxon>Peniculida</taxon>
        <taxon>Parameciidae</taxon>
        <taxon>Paramecium</taxon>
    </lineage>
</organism>
<dbReference type="Proteomes" id="UP000000600">
    <property type="component" value="Unassembled WGS sequence"/>
</dbReference>
<evidence type="ECO:0000313" key="2">
    <source>
        <dbReference type="Proteomes" id="UP000000600"/>
    </source>
</evidence>
<evidence type="ECO:0000313" key="1">
    <source>
        <dbReference type="EMBL" id="CAK87953.1"/>
    </source>
</evidence>
<dbReference type="AlphaFoldDB" id="A0DY36"/>
<dbReference type="RefSeq" id="XP_001455350.1">
    <property type="nucleotide sequence ID" value="XM_001455313.1"/>
</dbReference>
<proteinExistence type="predicted"/>
<dbReference type="KEGG" id="ptm:GSPATT00039835001"/>
<dbReference type="HOGENOM" id="CLU_2627257_0_0_1"/>